<dbReference type="STRING" id="1079859.SAMN04515674_114114"/>
<keyword evidence="6 8" id="KW-0472">Membrane</keyword>
<evidence type="ECO:0000256" key="6">
    <source>
        <dbReference type="ARBA" id="ARBA00023136"/>
    </source>
</evidence>
<reference evidence="12 13" key="1">
    <citation type="submission" date="2016-10" db="EMBL/GenBank/DDBJ databases">
        <authorList>
            <person name="de Groot N.N."/>
        </authorList>
    </citation>
    <scope>NUCLEOTIDE SEQUENCE [LARGE SCALE GENOMIC DNA]</scope>
    <source>
        <strain evidence="13">E92,LMG 26720,CCM 7988</strain>
    </source>
</reference>
<evidence type="ECO:0000256" key="5">
    <source>
        <dbReference type="ARBA" id="ARBA00023077"/>
    </source>
</evidence>
<dbReference type="Pfam" id="PF13715">
    <property type="entry name" value="CarbopepD_reg_2"/>
    <property type="match status" value="1"/>
</dbReference>
<gene>
    <name evidence="12" type="ORF">SAMN04515674_114114</name>
</gene>
<dbReference type="Pfam" id="PF00593">
    <property type="entry name" value="TonB_dep_Rec_b-barrel"/>
    <property type="match status" value="1"/>
</dbReference>
<dbReference type="NCBIfam" id="TIGR04056">
    <property type="entry name" value="OMP_RagA_SusC"/>
    <property type="match status" value="1"/>
</dbReference>
<dbReference type="PROSITE" id="PS00018">
    <property type="entry name" value="EF_HAND_1"/>
    <property type="match status" value="1"/>
</dbReference>
<dbReference type="RefSeq" id="WP_229632993.1">
    <property type="nucleotide sequence ID" value="NZ_FOXH01000014.1"/>
</dbReference>
<feature type="domain" description="TonB-dependent receptor-like beta-barrel" evidence="10">
    <location>
        <begin position="526"/>
        <end position="952"/>
    </location>
</feature>
<evidence type="ECO:0000256" key="9">
    <source>
        <dbReference type="RuleBase" id="RU003357"/>
    </source>
</evidence>
<evidence type="ECO:0000256" key="1">
    <source>
        <dbReference type="ARBA" id="ARBA00004571"/>
    </source>
</evidence>
<evidence type="ECO:0000256" key="3">
    <source>
        <dbReference type="ARBA" id="ARBA00022452"/>
    </source>
</evidence>
<comment type="similarity">
    <text evidence="8 9">Belongs to the TonB-dependent receptor family.</text>
</comment>
<dbReference type="PROSITE" id="PS52016">
    <property type="entry name" value="TONB_DEPENDENT_REC_3"/>
    <property type="match status" value="1"/>
</dbReference>
<comment type="subcellular location">
    <subcellularLocation>
        <location evidence="1 8">Cell outer membrane</location>
        <topology evidence="1 8">Multi-pass membrane protein</topology>
    </subcellularLocation>
</comment>
<sequence>MKKTLQIHKLLLTAMRITLTQVFLAVCLVGSTFANDSKAQSVLNQRITLQEKELEVRKVLNQIEKQTDVKFVFSSKLIQSSRKLKVDYQNEQLYKVLDNLLRPLRLTYEVSGNIVIINRLEGKPSAMTEETKEETSVLEANEQTVTGKVVDENGEALPGVTVLVKGSSKGTNTDSKGVYKIAVSENAVLVFSFVGFVKQEVEVSNKSVVNVTLVSDTKALEEVIVIGYGTVKKSDLTGSVASIGNKDIKAMPVASVDQALQARATGINVVQASGAPGGGSTVRIRGSNSINSGSEPLYVIDGFPVYPSNSAFSSGGDRQPSNIMATINPGDIESVEILKDASATSIYGSRGANGVVLITTKRGKSGGTKIEYDGSQSIQNIAKNVDVLNASDYARYQNLRALSRNQSIPYPNPEQFGQGINWMDQISRQGNISSHQLTFSGGNDKTQFALMTGYFKNNGIIKNTDFDRVNVRLNLDSKFLNDKLRSGSSLFFSRSTTNSIPTDRGGPGGAIITALGQSPLKGVYNSSGGYQLDSYDGRFDVNPLAEVQEIIDNDKTNRFLGTTYLQYEILKGLSVKSSFGVDLLNANRFTFYNRQTRLGRQNDVERTNADRAVTNFLNENTLFYTGKIGQDHKFDALVGYTYQNDDNRFVSVTSRGFLVDDPNVANLQNGLKPQIPTSSRAQWILESYLARLNYNYLGKYLMTVTYRRDGSSKFGVNNKWANFPSVALGWRMKEEAFMKDLNALSEAKFRVSYGITGNSEIPVYRSLAGFDVTNYILNGALVSGLSENRVANPDLKWETTKQFNVGFDLGFFNNRLNITTDYFYNTTQDLLLNVALPTSTGFRSAFQNSGSLQNTGFEFAANWVTIDSKDLKLTLNGNISFLKNKITSIGSSAPFYADSPSGHLGVFGSRVEVGYPIGTWFGYKYAGLWQSQDEISKNPHRPDDKPGYPRYTDVNGDGQIDLADVTFLGTPNPDFIWGFNASLTYKKFDINLFFRGSQGNKVRNLQQAEMADGVGNYNQLGNILKDSWSPTNTGGTRPVIDATREFANYFRRSDYFIEDGSFIRLQNVAIGYRLPSTKFLRSARVYVSGQNVFLITKYTGFDPEVNNGGQNNLNRGDDYDAYPRPRTFTVGVQLGF</sequence>
<dbReference type="Gene3D" id="2.170.130.10">
    <property type="entry name" value="TonB-dependent receptor, plug domain"/>
    <property type="match status" value="1"/>
</dbReference>
<dbReference type="EMBL" id="FOXH01000014">
    <property type="protein sequence ID" value="SFQ30775.1"/>
    <property type="molecule type" value="Genomic_DNA"/>
</dbReference>
<keyword evidence="3 8" id="KW-1134">Transmembrane beta strand</keyword>
<proteinExistence type="inferred from homology"/>
<feature type="domain" description="TonB-dependent receptor plug" evidence="11">
    <location>
        <begin position="233"/>
        <end position="355"/>
    </location>
</feature>
<evidence type="ECO:0000256" key="4">
    <source>
        <dbReference type="ARBA" id="ARBA00022692"/>
    </source>
</evidence>
<evidence type="ECO:0000259" key="10">
    <source>
        <dbReference type="Pfam" id="PF00593"/>
    </source>
</evidence>
<name>A0A1I5XFN4_9BACT</name>
<dbReference type="FunFam" id="2.170.130.10:FF:000008">
    <property type="entry name" value="SusC/RagA family TonB-linked outer membrane protein"/>
    <property type="match status" value="1"/>
</dbReference>
<keyword evidence="4 8" id="KW-0812">Transmembrane</keyword>
<keyword evidence="2 8" id="KW-0813">Transport</keyword>
<dbReference type="GO" id="GO:0009279">
    <property type="term" value="C:cell outer membrane"/>
    <property type="evidence" value="ECO:0007669"/>
    <property type="project" value="UniProtKB-SubCell"/>
</dbReference>
<dbReference type="Gene3D" id="2.60.40.1120">
    <property type="entry name" value="Carboxypeptidase-like, regulatory domain"/>
    <property type="match status" value="1"/>
</dbReference>
<keyword evidence="13" id="KW-1185">Reference proteome</keyword>
<dbReference type="SUPFAM" id="SSF49464">
    <property type="entry name" value="Carboxypeptidase regulatory domain-like"/>
    <property type="match status" value="1"/>
</dbReference>
<dbReference type="InterPro" id="IPR039426">
    <property type="entry name" value="TonB-dep_rcpt-like"/>
</dbReference>
<dbReference type="InterPro" id="IPR023997">
    <property type="entry name" value="TonB-dep_OMP_SusC/RagA_CS"/>
</dbReference>
<evidence type="ECO:0000256" key="7">
    <source>
        <dbReference type="ARBA" id="ARBA00023237"/>
    </source>
</evidence>
<dbReference type="Gene3D" id="2.40.170.20">
    <property type="entry name" value="TonB-dependent receptor, beta-barrel domain"/>
    <property type="match status" value="1"/>
</dbReference>
<organism evidence="12 13">
    <name type="scientific">Pseudarcicella hirudinis</name>
    <dbReference type="NCBI Taxonomy" id="1079859"/>
    <lineage>
        <taxon>Bacteria</taxon>
        <taxon>Pseudomonadati</taxon>
        <taxon>Bacteroidota</taxon>
        <taxon>Cytophagia</taxon>
        <taxon>Cytophagales</taxon>
        <taxon>Flectobacillaceae</taxon>
        <taxon>Pseudarcicella</taxon>
    </lineage>
</organism>
<dbReference type="InterPro" id="IPR023996">
    <property type="entry name" value="TonB-dep_OMP_SusC/RagA"/>
</dbReference>
<evidence type="ECO:0000313" key="13">
    <source>
        <dbReference type="Proteomes" id="UP000199306"/>
    </source>
</evidence>
<evidence type="ECO:0000259" key="11">
    <source>
        <dbReference type="Pfam" id="PF07715"/>
    </source>
</evidence>
<dbReference type="InterPro" id="IPR012910">
    <property type="entry name" value="Plug_dom"/>
</dbReference>
<evidence type="ECO:0000313" key="12">
    <source>
        <dbReference type="EMBL" id="SFQ30775.1"/>
    </source>
</evidence>
<dbReference type="AlphaFoldDB" id="A0A1I5XFN4"/>
<keyword evidence="5 9" id="KW-0798">TonB box</keyword>
<dbReference type="InterPro" id="IPR008969">
    <property type="entry name" value="CarboxyPept-like_regulatory"/>
</dbReference>
<dbReference type="InterPro" id="IPR000531">
    <property type="entry name" value="Beta-barrel_TonB"/>
</dbReference>
<dbReference type="SUPFAM" id="SSF56935">
    <property type="entry name" value="Porins"/>
    <property type="match status" value="1"/>
</dbReference>
<dbReference type="InterPro" id="IPR018247">
    <property type="entry name" value="EF_Hand_1_Ca_BS"/>
</dbReference>
<dbReference type="InterPro" id="IPR036942">
    <property type="entry name" value="Beta-barrel_TonB_sf"/>
</dbReference>
<dbReference type="Proteomes" id="UP000199306">
    <property type="component" value="Unassembled WGS sequence"/>
</dbReference>
<dbReference type="NCBIfam" id="TIGR04057">
    <property type="entry name" value="SusC_RagA_signa"/>
    <property type="match status" value="1"/>
</dbReference>
<evidence type="ECO:0000256" key="8">
    <source>
        <dbReference type="PROSITE-ProRule" id="PRU01360"/>
    </source>
</evidence>
<keyword evidence="7 8" id="KW-0998">Cell outer membrane</keyword>
<protein>
    <submittedName>
        <fullName evidence="12">TonB-linked outer membrane protein, SusC/RagA family</fullName>
    </submittedName>
</protein>
<dbReference type="InterPro" id="IPR037066">
    <property type="entry name" value="Plug_dom_sf"/>
</dbReference>
<accession>A0A1I5XFN4</accession>
<dbReference type="Pfam" id="PF07715">
    <property type="entry name" value="Plug"/>
    <property type="match status" value="1"/>
</dbReference>
<evidence type="ECO:0000256" key="2">
    <source>
        <dbReference type="ARBA" id="ARBA00022448"/>
    </source>
</evidence>